<dbReference type="Proteomes" id="UP001596422">
    <property type="component" value="Unassembled WGS sequence"/>
</dbReference>
<organism evidence="1 2">
    <name type="scientific">Marinobacterium aestuariivivens</name>
    <dbReference type="NCBI Taxonomy" id="1698799"/>
    <lineage>
        <taxon>Bacteria</taxon>
        <taxon>Pseudomonadati</taxon>
        <taxon>Pseudomonadota</taxon>
        <taxon>Gammaproteobacteria</taxon>
        <taxon>Oceanospirillales</taxon>
        <taxon>Oceanospirillaceae</taxon>
        <taxon>Marinobacterium</taxon>
    </lineage>
</organism>
<evidence type="ECO:0000313" key="1">
    <source>
        <dbReference type="EMBL" id="MFC6668979.1"/>
    </source>
</evidence>
<evidence type="ECO:0000313" key="2">
    <source>
        <dbReference type="Proteomes" id="UP001596422"/>
    </source>
</evidence>
<dbReference type="Gene3D" id="3.40.630.30">
    <property type="match status" value="1"/>
</dbReference>
<reference evidence="2" key="1">
    <citation type="journal article" date="2019" name="Int. J. Syst. Evol. Microbiol.">
        <title>The Global Catalogue of Microorganisms (GCM) 10K type strain sequencing project: providing services to taxonomists for standard genome sequencing and annotation.</title>
        <authorList>
            <consortium name="The Broad Institute Genomics Platform"/>
            <consortium name="The Broad Institute Genome Sequencing Center for Infectious Disease"/>
            <person name="Wu L."/>
            <person name="Ma J."/>
        </authorList>
    </citation>
    <scope>NUCLEOTIDE SEQUENCE [LARGE SCALE GENOMIC DNA]</scope>
    <source>
        <strain evidence="2">NBRC 111756</strain>
    </source>
</reference>
<dbReference type="EMBL" id="JBHSWE010000001">
    <property type="protein sequence ID" value="MFC6668979.1"/>
    <property type="molecule type" value="Genomic_DNA"/>
</dbReference>
<gene>
    <name evidence="1" type="ORF">ACFQDL_01795</name>
</gene>
<keyword evidence="2" id="KW-1185">Reference proteome</keyword>
<name>A0ABW1ZU59_9GAMM</name>
<proteinExistence type="predicted"/>
<dbReference type="SUPFAM" id="SSF55729">
    <property type="entry name" value="Acyl-CoA N-acyltransferases (Nat)"/>
    <property type="match status" value="1"/>
</dbReference>
<comment type="caution">
    <text evidence="1">The sequence shown here is derived from an EMBL/GenBank/DDBJ whole genome shotgun (WGS) entry which is preliminary data.</text>
</comment>
<dbReference type="RefSeq" id="WP_379907529.1">
    <property type="nucleotide sequence ID" value="NZ_JBHSWE010000001.1"/>
</dbReference>
<dbReference type="InterPro" id="IPR016181">
    <property type="entry name" value="Acyl_CoA_acyltransferase"/>
</dbReference>
<evidence type="ECO:0008006" key="3">
    <source>
        <dbReference type="Google" id="ProtNLM"/>
    </source>
</evidence>
<sequence length="202" mass="23295">MSIRFELSKEPHLLAQYYDIREACFRKELGLDSFDGSEDEDDRKGHVLIARDGDCCIGGARISGSTPGDPARLPVESDDFILEELFPELQRQRLSYCQWTRLAILPRYRTTEVLRAQCLALIKGSAELNYGYAFNVTGTVRARLYRRLHKNLGYDYEICDHIHIPADEEFTNLEHLLSVAFIKPEAMNLMWTNRSDLRRHAA</sequence>
<accession>A0ABW1ZU59</accession>
<protein>
    <recommendedName>
        <fullName evidence="3">GNAT family N-acetyltransferase</fullName>
    </recommendedName>
</protein>